<feature type="transmembrane region" description="Helical" evidence="5">
    <location>
        <begin position="12"/>
        <end position="32"/>
    </location>
</feature>
<dbReference type="RefSeq" id="WP_251594194.1">
    <property type="nucleotide sequence ID" value="NZ_JAMLJI010000003.1"/>
</dbReference>
<dbReference type="EMBL" id="JARWAO010000005">
    <property type="protein sequence ID" value="MDR5896508.1"/>
    <property type="molecule type" value="Genomic_DNA"/>
</dbReference>
<keyword evidence="7" id="KW-1185">Reference proteome</keyword>
<feature type="transmembrane region" description="Helical" evidence="5">
    <location>
        <begin position="68"/>
        <end position="86"/>
    </location>
</feature>
<evidence type="ECO:0000256" key="2">
    <source>
        <dbReference type="ARBA" id="ARBA00022692"/>
    </source>
</evidence>
<dbReference type="SUPFAM" id="SSF81324">
    <property type="entry name" value="Voltage-gated potassium channels"/>
    <property type="match status" value="1"/>
</dbReference>
<dbReference type="Proteomes" id="UP001269375">
    <property type="component" value="Unassembled WGS sequence"/>
</dbReference>
<evidence type="ECO:0000256" key="5">
    <source>
        <dbReference type="SAM" id="Phobius"/>
    </source>
</evidence>
<reference evidence="6 7" key="1">
    <citation type="submission" date="2023-04" db="EMBL/GenBank/DDBJ databases">
        <title>A long-awaited taxogenomic arrangement of the family Halomonadaceae.</title>
        <authorList>
            <person name="De La Haba R."/>
            <person name="Chuvochina M."/>
            <person name="Wittouck S."/>
            <person name="Arahal D.R."/>
            <person name="Sanchez-Porro C."/>
            <person name="Hugenholtz P."/>
            <person name="Ventosa A."/>
        </authorList>
    </citation>
    <scope>NUCLEOTIDE SEQUENCE [LARGE SCALE GENOMIC DNA]</scope>
    <source>
        <strain evidence="6 7">DSM 22428</strain>
    </source>
</reference>
<comment type="subcellular location">
    <subcellularLocation>
        <location evidence="1">Membrane</location>
        <topology evidence="1">Multi-pass membrane protein</topology>
    </subcellularLocation>
</comment>
<evidence type="ECO:0000313" key="6">
    <source>
        <dbReference type="EMBL" id="MDR5896508.1"/>
    </source>
</evidence>
<dbReference type="Gene3D" id="1.20.120.350">
    <property type="entry name" value="Voltage-gated potassium channels. Chain C"/>
    <property type="match status" value="1"/>
</dbReference>
<evidence type="ECO:0000256" key="3">
    <source>
        <dbReference type="ARBA" id="ARBA00022989"/>
    </source>
</evidence>
<evidence type="ECO:0000256" key="1">
    <source>
        <dbReference type="ARBA" id="ARBA00004141"/>
    </source>
</evidence>
<evidence type="ECO:0000256" key="4">
    <source>
        <dbReference type="ARBA" id="ARBA00023136"/>
    </source>
</evidence>
<organism evidence="6 7">
    <name type="scientific">Larsenimonas suaedae</name>
    <dbReference type="NCBI Taxonomy" id="1851019"/>
    <lineage>
        <taxon>Bacteria</taxon>
        <taxon>Pseudomonadati</taxon>
        <taxon>Pseudomonadota</taxon>
        <taxon>Gammaproteobacteria</taxon>
        <taxon>Oceanospirillales</taxon>
        <taxon>Halomonadaceae</taxon>
        <taxon>Larsenimonas</taxon>
    </lineage>
</organism>
<proteinExistence type="predicted"/>
<accession>A0ABU1GWX5</accession>
<keyword evidence="4 5" id="KW-0472">Membrane</keyword>
<gene>
    <name evidence="6" type="ORF">QC825_10525</name>
</gene>
<protein>
    <submittedName>
        <fullName evidence="6">Ion transporter</fullName>
    </submittedName>
</protein>
<keyword evidence="3 5" id="KW-1133">Transmembrane helix</keyword>
<comment type="caution">
    <text evidence="6">The sequence shown here is derived from an EMBL/GenBank/DDBJ whole genome shotgun (WGS) entry which is preliminary data.</text>
</comment>
<sequence>MATTTSQRDRLHAWWDTFIIVVVALNLLLILFDSLYGLAPVASLIDSGPAWLAENARYLHQNFVAIDLYFVAFLILDVLAGWLVAIRERRYHRWFFYPFIHWYDVLGCIPVSGFRLLRVLRVIGLAVRLQRMGAIDIRQWPIYNFVHKYYQILMEELSDRVAVKLLTNVQYELTNNGELVERITNDVLLPRKDALVDDLADRASRLILTSYGKHRDDILEAVDAVIAGSVSTNPDIAKLRQLPMGDQIAKGLERSLAQALIGLIDSGVRQINQTGSRTLARELLSSGFDAWVEDSTHANREVEQVMVEVIEVIKHQIQTQQWKFEYGVGTHDNDRDQRNPK</sequence>
<dbReference type="InterPro" id="IPR027359">
    <property type="entry name" value="Volt_channel_dom_sf"/>
</dbReference>
<keyword evidence="2 5" id="KW-0812">Transmembrane</keyword>
<name>A0ABU1GWX5_9GAMM</name>
<evidence type="ECO:0000313" key="7">
    <source>
        <dbReference type="Proteomes" id="UP001269375"/>
    </source>
</evidence>